<reference evidence="2" key="1">
    <citation type="submission" date="2020-06" db="EMBL/GenBank/DDBJ databases">
        <title>Legume-microbial interactions unlock mineral nutrients during tropical forest succession.</title>
        <authorList>
            <person name="Epihov D.Z."/>
        </authorList>
    </citation>
    <scope>NUCLEOTIDE SEQUENCE [LARGE SCALE GENOMIC DNA]</scope>
    <source>
        <strain evidence="2">Pan2503</strain>
    </source>
</reference>
<dbReference type="SUPFAM" id="SSF54913">
    <property type="entry name" value="GlnB-like"/>
    <property type="match status" value="1"/>
</dbReference>
<feature type="domain" description="DUF2007" evidence="1">
    <location>
        <begin position="19"/>
        <end position="75"/>
    </location>
</feature>
<dbReference type="Pfam" id="PF09413">
    <property type="entry name" value="DUF2007"/>
    <property type="match status" value="1"/>
</dbReference>
<protein>
    <submittedName>
        <fullName evidence="2">DUF2007 domain-containing protein</fullName>
    </submittedName>
</protein>
<dbReference type="InterPro" id="IPR018551">
    <property type="entry name" value="DUF2007"/>
</dbReference>
<keyword evidence="3" id="KW-1185">Reference proteome</keyword>
<evidence type="ECO:0000313" key="2">
    <source>
        <dbReference type="EMBL" id="MBA0084610.1"/>
    </source>
</evidence>
<sequence length="155" mass="16347">MAYNGLMDHNKLVLAQAFGSEAEADLAKSMLESAGIDSMIQADTAGGMRDHLAWSGFGFKVLVRDEDAATAREVLNPPESQLVLVQAFGTQAEADLAQGAVLEAGIVATIQDGSATGWRPDVARSGSGFRLLVRKEDAAAAREVLNLNPPTEPTH</sequence>
<dbReference type="EMBL" id="JACDQQ010000636">
    <property type="protein sequence ID" value="MBA0084610.1"/>
    <property type="molecule type" value="Genomic_DNA"/>
</dbReference>
<dbReference type="Proteomes" id="UP000567293">
    <property type="component" value="Unassembled WGS sequence"/>
</dbReference>
<comment type="caution">
    <text evidence="2">The sequence shown here is derived from an EMBL/GenBank/DDBJ whole genome shotgun (WGS) entry which is preliminary data.</text>
</comment>
<dbReference type="AlphaFoldDB" id="A0A7V8NP49"/>
<proteinExistence type="predicted"/>
<gene>
    <name evidence="2" type="ORF">HRJ53_06425</name>
</gene>
<accession>A0A7V8NP49</accession>
<evidence type="ECO:0000259" key="1">
    <source>
        <dbReference type="Pfam" id="PF09413"/>
    </source>
</evidence>
<dbReference type="InterPro" id="IPR011322">
    <property type="entry name" value="N-reg_PII-like_a/b"/>
</dbReference>
<evidence type="ECO:0000313" key="3">
    <source>
        <dbReference type="Proteomes" id="UP000567293"/>
    </source>
</evidence>
<organism evidence="2 3">
    <name type="scientific">Candidatus Acidiferrum panamense</name>
    <dbReference type="NCBI Taxonomy" id="2741543"/>
    <lineage>
        <taxon>Bacteria</taxon>
        <taxon>Pseudomonadati</taxon>
        <taxon>Acidobacteriota</taxon>
        <taxon>Terriglobia</taxon>
        <taxon>Candidatus Acidiferrales</taxon>
        <taxon>Candidatus Acidiferrum</taxon>
    </lineage>
</organism>
<name>A0A7V8NP49_9BACT</name>